<dbReference type="EMBL" id="CP003734">
    <property type="protein sequence ID" value="AFO48282.1"/>
    <property type="molecule type" value="Genomic_DNA"/>
</dbReference>
<protein>
    <submittedName>
        <fullName evidence="1">Uncharacterized protein</fullName>
    </submittedName>
</protein>
<dbReference type="PATRIC" id="fig|1196325.3.peg.2428"/>
<name>I7BVR6_PSEPT</name>
<evidence type="ECO:0000313" key="1">
    <source>
        <dbReference type="EMBL" id="AFO48282.1"/>
    </source>
</evidence>
<evidence type="ECO:0000313" key="2">
    <source>
        <dbReference type="Proteomes" id="UP000006503"/>
    </source>
</evidence>
<dbReference type="Proteomes" id="UP000006503">
    <property type="component" value="Chromosome"/>
</dbReference>
<dbReference type="KEGG" id="ppx:T1E_2435"/>
<accession>I7BVR6</accession>
<proteinExistence type="predicted"/>
<sequence length="57" mass="6803">MGGSGLDRKAHARKYKPPQYLWERVYPRMRRSRQRGCLVWPLRGQTRSHRGADHREG</sequence>
<reference evidence="2" key="1">
    <citation type="journal article" date="2013" name="Microb. Biotechnol.">
        <title>Metabolic potential of the organic-solvent tolerant Pseudomonas putida DOT-T1E deduced from its annotated genome.</title>
        <authorList>
            <person name="Udaondo Z."/>
            <person name="Molina L."/>
            <person name="Daniels C."/>
            <person name="Gomez M.J."/>
            <person name="Molina-Henares M.A."/>
            <person name="Matilla M.A."/>
            <person name="Roca A."/>
            <person name="Fernandez M."/>
            <person name="Duque E."/>
            <person name="Segura A."/>
            <person name="Ramos J.L."/>
        </authorList>
    </citation>
    <scope>NUCLEOTIDE SEQUENCE [LARGE SCALE GENOMIC DNA]</scope>
    <source>
        <strain evidence="2">DOT-T1E</strain>
    </source>
</reference>
<organism evidence="1 2">
    <name type="scientific">Pseudomonas putida (strain DOT-T1E)</name>
    <dbReference type="NCBI Taxonomy" id="1196325"/>
    <lineage>
        <taxon>Bacteria</taxon>
        <taxon>Pseudomonadati</taxon>
        <taxon>Pseudomonadota</taxon>
        <taxon>Gammaproteobacteria</taxon>
        <taxon>Pseudomonadales</taxon>
        <taxon>Pseudomonadaceae</taxon>
        <taxon>Pseudomonas</taxon>
    </lineage>
</organism>
<dbReference type="HOGENOM" id="CLU_2993330_0_0_6"/>
<dbReference type="AlphaFoldDB" id="I7BVR6"/>
<gene>
    <name evidence="1" type="ordered locus">T1E_2435</name>
</gene>